<dbReference type="InterPro" id="IPR041492">
    <property type="entry name" value="HAD_2"/>
</dbReference>
<keyword evidence="1" id="KW-0378">Hydrolase</keyword>
<dbReference type="eggNOG" id="COG0546">
    <property type="taxonomic scope" value="Bacteria"/>
</dbReference>
<dbReference type="Gene3D" id="3.40.50.1000">
    <property type="entry name" value="HAD superfamily/HAD-like"/>
    <property type="match status" value="1"/>
</dbReference>
<dbReference type="EMBL" id="AORV01000035">
    <property type="protein sequence ID" value="EMS71656.1"/>
    <property type="molecule type" value="Genomic_DNA"/>
</dbReference>
<dbReference type="PRINTS" id="PR00413">
    <property type="entry name" value="HADHALOGNASE"/>
</dbReference>
<organism evidence="1 2">
    <name type="scientific">Ruminiclostridium cellobioparum subsp. termitidis CT1112</name>
    <dbReference type="NCBI Taxonomy" id="1195236"/>
    <lineage>
        <taxon>Bacteria</taxon>
        <taxon>Bacillati</taxon>
        <taxon>Bacillota</taxon>
        <taxon>Clostridia</taxon>
        <taxon>Eubacteriales</taxon>
        <taxon>Oscillospiraceae</taxon>
        <taxon>Ruminiclostridium</taxon>
    </lineage>
</organism>
<dbReference type="PANTHER" id="PTHR43434:SF26">
    <property type="entry name" value="PYROPHOSPHATASE PPAX"/>
    <property type="match status" value="1"/>
</dbReference>
<dbReference type="Pfam" id="PF13419">
    <property type="entry name" value="HAD_2"/>
    <property type="match status" value="1"/>
</dbReference>
<dbReference type="InterPro" id="IPR036412">
    <property type="entry name" value="HAD-like_sf"/>
</dbReference>
<dbReference type="InterPro" id="IPR050155">
    <property type="entry name" value="HAD-like_hydrolase_sf"/>
</dbReference>
<dbReference type="AlphaFoldDB" id="S0FMS7"/>
<accession>S0FMS7</accession>
<evidence type="ECO:0000313" key="2">
    <source>
        <dbReference type="Proteomes" id="UP000014155"/>
    </source>
</evidence>
<dbReference type="GO" id="GO:0006281">
    <property type="term" value="P:DNA repair"/>
    <property type="evidence" value="ECO:0007669"/>
    <property type="project" value="TreeGrafter"/>
</dbReference>
<dbReference type="GO" id="GO:0005829">
    <property type="term" value="C:cytosol"/>
    <property type="evidence" value="ECO:0007669"/>
    <property type="project" value="TreeGrafter"/>
</dbReference>
<gene>
    <name evidence="1" type="ORF">CTER_2482</name>
</gene>
<dbReference type="SFLD" id="SFLDS00003">
    <property type="entry name" value="Haloacid_Dehalogenase"/>
    <property type="match status" value="1"/>
</dbReference>
<protein>
    <submittedName>
        <fullName evidence="1">HAD-superfamily hydrolase</fullName>
    </submittedName>
</protein>
<dbReference type="InterPro" id="IPR023214">
    <property type="entry name" value="HAD_sf"/>
</dbReference>
<dbReference type="GO" id="GO:0008967">
    <property type="term" value="F:phosphoglycolate phosphatase activity"/>
    <property type="evidence" value="ECO:0007669"/>
    <property type="project" value="TreeGrafter"/>
</dbReference>
<keyword evidence="2" id="KW-1185">Reference proteome</keyword>
<dbReference type="RefSeq" id="WP_004626017.1">
    <property type="nucleotide sequence ID" value="NZ_AORV01000035.1"/>
</dbReference>
<comment type="caution">
    <text evidence="1">The sequence shown here is derived from an EMBL/GenBank/DDBJ whole genome shotgun (WGS) entry which is preliminary data.</text>
</comment>
<dbReference type="NCBIfam" id="TIGR01549">
    <property type="entry name" value="HAD-SF-IA-v1"/>
    <property type="match status" value="1"/>
</dbReference>
<dbReference type="InterPro" id="IPR023198">
    <property type="entry name" value="PGP-like_dom2"/>
</dbReference>
<dbReference type="SUPFAM" id="SSF56784">
    <property type="entry name" value="HAD-like"/>
    <property type="match status" value="1"/>
</dbReference>
<dbReference type="STRING" id="1195236.CTER_2482"/>
<evidence type="ECO:0000313" key="1">
    <source>
        <dbReference type="EMBL" id="EMS71656.1"/>
    </source>
</evidence>
<dbReference type="Proteomes" id="UP000014155">
    <property type="component" value="Unassembled WGS sequence"/>
</dbReference>
<reference evidence="1 2" key="1">
    <citation type="journal article" date="2013" name="Genome Announc.">
        <title>Draft Genome Sequence of the Cellulolytic, Mesophilic, Anaerobic Bacterium Clostridium termitidis Strain CT1112 (DSM 5398).</title>
        <authorList>
            <person name="Lal S."/>
            <person name="Ramachandran U."/>
            <person name="Zhang X."/>
            <person name="Munir R."/>
            <person name="Sparling R."/>
            <person name="Levin D.B."/>
        </authorList>
    </citation>
    <scope>NUCLEOTIDE SEQUENCE [LARGE SCALE GENOMIC DNA]</scope>
    <source>
        <strain evidence="1 2">CT1112</strain>
    </source>
</reference>
<dbReference type="SFLD" id="SFLDG01129">
    <property type="entry name" value="C1.5:_HAD__Beta-PGM__Phosphata"/>
    <property type="match status" value="1"/>
</dbReference>
<name>S0FMS7_RUMCE</name>
<dbReference type="Gene3D" id="1.10.150.240">
    <property type="entry name" value="Putative phosphatase, domain 2"/>
    <property type="match status" value="1"/>
</dbReference>
<dbReference type="PANTHER" id="PTHR43434">
    <property type="entry name" value="PHOSPHOGLYCOLATE PHOSPHATASE"/>
    <property type="match status" value="1"/>
</dbReference>
<sequence>MFKYVVFDVDGTMVDTEEAVMYAYQSVIFQKHGRYFTEEELLKGYGVPTPKSLERYGFTDIESAMEDYYKYLVEGFKRCKAFDGINELIDTLKSMNLPLAVVTSRCGYEIKIDSCLQGFIDKFDAVICSDDTEKHKPDAQPLLKAMERLGASPEETIYIGDTLFDSQCAGNAGVKFALAIWGSNNADNIDAEYYLKTPSQLLDLLE</sequence>
<dbReference type="PATRIC" id="fig|1195236.3.peg.2797"/>
<proteinExistence type="predicted"/>
<dbReference type="InterPro" id="IPR006439">
    <property type="entry name" value="HAD-SF_hydro_IA"/>
</dbReference>